<accession>N8XTD9</accession>
<sequence>MILCDNNIDNREKIKMQLNELLQHKPKFKLITKYSNILNPSWSEIEYAIESCKTFDKNNFCVLSMIEINSFIQCCRQDDLWRLEIHFAGSDKNFVHYGIKDNTNDNGLLDDESLVRKVFQDFFYGCYDFKGIQWIEYRWNK</sequence>
<organism evidence="1 2">
    <name type="scientific">Acinetobacter higginsii</name>
    <dbReference type="NCBI Taxonomy" id="70347"/>
    <lineage>
        <taxon>Bacteria</taxon>
        <taxon>Pseudomonadati</taxon>
        <taxon>Pseudomonadota</taxon>
        <taxon>Gammaproteobacteria</taxon>
        <taxon>Moraxellales</taxon>
        <taxon>Moraxellaceae</taxon>
        <taxon>Acinetobacter</taxon>
    </lineage>
</organism>
<dbReference type="HOGENOM" id="CLU_1821200_0_0_6"/>
<dbReference type="RefSeq" id="WP_004804001.1">
    <property type="nucleotide sequence ID" value="NZ_KB849440.1"/>
</dbReference>
<evidence type="ECO:0000313" key="1">
    <source>
        <dbReference type="EMBL" id="ENV10350.1"/>
    </source>
</evidence>
<proteinExistence type="predicted"/>
<gene>
    <name evidence="1" type="ORF">F966_01529</name>
</gene>
<comment type="caution">
    <text evidence="1">The sequence shown here is derived from an EMBL/GenBank/DDBJ whole genome shotgun (WGS) entry which is preliminary data.</text>
</comment>
<evidence type="ECO:0000313" key="2">
    <source>
        <dbReference type="Proteomes" id="UP000013209"/>
    </source>
</evidence>
<reference evidence="1 2" key="1">
    <citation type="submission" date="2013-02" db="EMBL/GenBank/DDBJ databases">
        <title>The Genome Sequence of Acinetobacter sp. CIP 56.2.</title>
        <authorList>
            <consortium name="The Broad Institute Genome Sequencing Platform"/>
            <consortium name="The Broad Institute Genome Sequencing Center for Infectious Disease"/>
            <person name="Cerqueira G."/>
            <person name="Feldgarden M."/>
            <person name="Courvalin P."/>
            <person name="Perichon B."/>
            <person name="Grillot-Courvalin C."/>
            <person name="Clermont D."/>
            <person name="Rocha E."/>
            <person name="Yoon E.-J."/>
            <person name="Nemec A."/>
            <person name="Walker B."/>
            <person name="Young S.K."/>
            <person name="Zeng Q."/>
            <person name="Gargeya S."/>
            <person name="Fitzgerald M."/>
            <person name="Haas B."/>
            <person name="Abouelleil A."/>
            <person name="Alvarado L."/>
            <person name="Arachchi H.M."/>
            <person name="Berlin A.M."/>
            <person name="Chapman S.B."/>
            <person name="Dewar J."/>
            <person name="Goldberg J."/>
            <person name="Griggs A."/>
            <person name="Gujja S."/>
            <person name="Hansen M."/>
            <person name="Howarth C."/>
            <person name="Imamovic A."/>
            <person name="Larimer J."/>
            <person name="McCowan C."/>
            <person name="Murphy C."/>
            <person name="Neiman D."/>
            <person name="Pearson M."/>
            <person name="Priest M."/>
            <person name="Roberts A."/>
            <person name="Saif S."/>
            <person name="Shea T."/>
            <person name="Sisk P."/>
            <person name="Sykes S."/>
            <person name="Wortman J."/>
            <person name="Nusbaum C."/>
            <person name="Birren B."/>
        </authorList>
    </citation>
    <scope>NUCLEOTIDE SEQUENCE [LARGE SCALE GENOMIC DNA]</scope>
    <source>
        <strain evidence="1 2">CIP 56.2</strain>
    </source>
</reference>
<dbReference type="EMBL" id="APPH01000006">
    <property type="protein sequence ID" value="ENV10350.1"/>
    <property type="molecule type" value="Genomic_DNA"/>
</dbReference>
<dbReference type="Proteomes" id="UP000013209">
    <property type="component" value="Unassembled WGS sequence"/>
</dbReference>
<protein>
    <submittedName>
        <fullName evidence="1">Uncharacterized protein</fullName>
    </submittedName>
</protein>
<dbReference type="PATRIC" id="fig|1144672.3.peg.1461"/>
<name>N8XTD9_9GAMM</name>
<dbReference type="STRING" id="1144672.F966_01529"/>
<dbReference type="AlphaFoldDB" id="N8XTD9"/>